<accession>A0A1I6BB15</accession>
<dbReference type="Pfam" id="PF20330">
    <property type="entry name" value="DUF6625"/>
    <property type="match status" value="1"/>
</dbReference>
<protein>
    <recommendedName>
        <fullName evidence="4">Glycosyl transferase</fullName>
    </recommendedName>
</protein>
<name>A0A1I6BB15_9GAMM</name>
<keyword evidence="1" id="KW-0472">Membrane</keyword>
<feature type="transmembrane region" description="Helical" evidence="1">
    <location>
        <begin position="21"/>
        <end position="42"/>
    </location>
</feature>
<evidence type="ECO:0008006" key="4">
    <source>
        <dbReference type="Google" id="ProtNLM"/>
    </source>
</evidence>
<evidence type="ECO:0000313" key="2">
    <source>
        <dbReference type="EMBL" id="SFQ78084.1"/>
    </source>
</evidence>
<keyword evidence="1" id="KW-1133">Transmembrane helix</keyword>
<dbReference type="EMBL" id="FOYD01000003">
    <property type="protein sequence ID" value="SFQ78084.1"/>
    <property type="molecule type" value="Genomic_DNA"/>
</dbReference>
<dbReference type="InterPro" id="IPR046733">
    <property type="entry name" value="DUF6625"/>
</dbReference>
<dbReference type="Proteomes" id="UP000242815">
    <property type="component" value="Unassembled WGS sequence"/>
</dbReference>
<evidence type="ECO:0000256" key="1">
    <source>
        <dbReference type="SAM" id="Phobius"/>
    </source>
</evidence>
<proteinExistence type="predicted"/>
<sequence>MMRFARCFFRYYGRVVVSAKPPSLLILIPYFGQWPFWMPLFLKSCEFNPDINWLLIGDCGEPLGLPGNVQYRYCGYAEYCDHVSALLGLEFYPQNPYKLCDLKPALGFIHQQETEGYDFWGFGDLDLVYGDLRSYFTEEKLRRYDFFSTHARRVSGHLCLLRNNERMRNLFWQIPMFHERIQDQQHHALDEGGFSRLFLKRKNFPEPLFKLVGLFNPLRRAAEFQEAFSTPNGKVAWVDGTRDFPDCWQWEMGRLTNDRMLGKTYPYFHFLGWKRLFGENSELTDPVRISALAAAQKWRIDCRGFHPA</sequence>
<organism evidence="2 3">
    <name type="scientific">Halopseudomonas formosensis</name>
    <dbReference type="NCBI Taxonomy" id="1002526"/>
    <lineage>
        <taxon>Bacteria</taxon>
        <taxon>Pseudomonadati</taxon>
        <taxon>Pseudomonadota</taxon>
        <taxon>Gammaproteobacteria</taxon>
        <taxon>Pseudomonadales</taxon>
        <taxon>Pseudomonadaceae</taxon>
        <taxon>Halopseudomonas</taxon>
    </lineage>
</organism>
<reference evidence="2 3" key="1">
    <citation type="submission" date="2016-10" db="EMBL/GenBank/DDBJ databases">
        <authorList>
            <person name="de Groot N.N."/>
        </authorList>
    </citation>
    <scope>NUCLEOTIDE SEQUENCE [LARGE SCALE GENOMIC DNA]</scope>
    <source>
        <strain evidence="2 3">JCM 18415</strain>
    </source>
</reference>
<keyword evidence="1" id="KW-0812">Transmembrane</keyword>
<dbReference type="AlphaFoldDB" id="A0A1I6BB15"/>
<evidence type="ECO:0000313" key="3">
    <source>
        <dbReference type="Proteomes" id="UP000242815"/>
    </source>
</evidence>
<dbReference type="STRING" id="1002526.SAMN05216578_103345"/>
<gene>
    <name evidence="2" type="ORF">SAMN05216578_103345</name>
</gene>